<dbReference type="InterPro" id="IPR001584">
    <property type="entry name" value="Integrase_cat-core"/>
</dbReference>
<dbReference type="InterPro" id="IPR054353">
    <property type="entry name" value="IstA-like_C"/>
</dbReference>
<evidence type="ECO:0000313" key="4">
    <source>
        <dbReference type="Proteomes" id="UP000633365"/>
    </source>
</evidence>
<dbReference type="Gene3D" id="1.10.10.60">
    <property type="entry name" value="Homeodomain-like"/>
    <property type="match status" value="1"/>
</dbReference>
<dbReference type="Pfam" id="PF00665">
    <property type="entry name" value="rve"/>
    <property type="match status" value="1"/>
</dbReference>
<feature type="domain" description="Integrase catalytic" evidence="2">
    <location>
        <begin position="130"/>
        <end position="310"/>
    </location>
</feature>
<dbReference type="EMBL" id="JAEQMG010000084">
    <property type="protein sequence ID" value="MBK6088783.1"/>
    <property type="molecule type" value="Genomic_DNA"/>
</dbReference>
<dbReference type="InterPro" id="IPR036397">
    <property type="entry name" value="RNaseH_sf"/>
</dbReference>
<evidence type="ECO:0000313" key="3">
    <source>
        <dbReference type="EMBL" id="MBK6088783.1"/>
    </source>
</evidence>
<dbReference type="InterPro" id="IPR012337">
    <property type="entry name" value="RNaseH-like_sf"/>
</dbReference>
<dbReference type="PANTHER" id="PTHR35004:SF8">
    <property type="entry name" value="TRANSPOSASE RV3428C-RELATED"/>
    <property type="match status" value="1"/>
</dbReference>
<keyword evidence="4" id="KW-1185">Reference proteome</keyword>
<proteinExistence type="inferred from homology"/>
<dbReference type="PROSITE" id="PS50994">
    <property type="entry name" value="INTEGRASE"/>
    <property type="match status" value="1"/>
</dbReference>
<comment type="caution">
    <text evidence="3">The sequence shown here is derived from an EMBL/GenBank/DDBJ whole genome shotgun (WGS) entry which is preliminary data.</text>
</comment>
<dbReference type="RefSeq" id="WP_201427626.1">
    <property type="nucleotide sequence ID" value="NZ_JAEQMG010000084.1"/>
</dbReference>
<dbReference type="PANTHER" id="PTHR35004">
    <property type="entry name" value="TRANSPOSASE RV3428C-RELATED"/>
    <property type="match status" value="1"/>
</dbReference>
<name>A0A934WRV4_9FIRM</name>
<dbReference type="Proteomes" id="UP000633365">
    <property type="component" value="Unassembled WGS sequence"/>
</dbReference>
<dbReference type="GO" id="GO:0015074">
    <property type="term" value="P:DNA integration"/>
    <property type="evidence" value="ECO:0007669"/>
    <property type="project" value="InterPro"/>
</dbReference>
<dbReference type="Pfam" id="PF22483">
    <property type="entry name" value="Mu-transpos_C_2"/>
    <property type="match status" value="1"/>
</dbReference>
<dbReference type="AlphaFoldDB" id="A0A934WRV4"/>
<comment type="similarity">
    <text evidence="1">Belongs to the transposase IS21/IS408/IS1162 family.</text>
</comment>
<evidence type="ECO:0000256" key="1">
    <source>
        <dbReference type="ARBA" id="ARBA00009277"/>
    </source>
</evidence>
<dbReference type="Gene3D" id="3.30.420.10">
    <property type="entry name" value="Ribonuclease H-like superfamily/Ribonuclease H"/>
    <property type="match status" value="1"/>
</dbReference>
<evidence type="ECO:0000259" key="2">
    <source>
        <dbReference type="PROSITE" id="PS50994"/>
    </source>
</evidence>
<organism evidence="3 4">
    <name type="scientific">Ruminococcus difficilis</name>
    <dbReference type="NCBI Taxonomy" id="2763069"/>
    <lineage>
        <taxon>Bacteria</taxon>
        <taxon>Bacillati</taxon>
        <taxon>Bacillota</taxon>
        <taxon>Clostridia</taxon>
        <taxon>Eubacteriales</taxon>
        <taxon>Oscillospiraceae</taxon>
        <taxon>Ruminococcus</taxon>
    </lineage>
</organism>
<dbReference type="SUPFAM" id="SSF53098">
    <property type="entry name" value="Ribonuclease H-like"/>
    <property type="match status" value="1"/>
</dbReference>
<dbReference type="Pfam" id="PF13384">
    <property type="entry name" value="HTH_23"/>
    <property type="match status" value="1"/>
</dbReference>
<reference evidence="3" key="1">
    <citation type="submission" date="2021-01" db="EMBL/GenBank/DDBJ databases">
        <title>Genome public.</title>
        <authorList>
            <person name="Liu C."/>
            <person name="Sun Q."/>
        </authorList>
    </citation>
    <scope>NUCLEOTIDE SEQUENCE</scope>
    <source>
        <strain evidence="3">M6</strain>
    </source>
</reference>
<dbReference type="NCBIfam" id="NF033546">
    <property type="entry name" value="transpos_IS21"/>
    <property type="match status" value="1"/>
</dbReference>
<sequence>MTNYREILRLYNLGLNKTQIAEICGYSRNTVAQTIKQAEANGLKYPLPEGMSDTKLAEIIRPNAPLKVAYKMPDYAYVAREMLKSNVTLNLLWLEYAEECKKNGEIPYQLTQFKKYYRDHMTKTGATMHLDHKPGEVMQVDWAGDTASIIDTDTGERIPVYIFVVTLPFSGYSYVEGFLSMNQECWTEAHVNAYKYFGGVAKIIQCDNLKTGVDKHGKNEIKLNKSYAELAEHYNTAILPCRVRAPKDKAMVEGTVGVISTYILAALRNREFLSLPELNEAISERLCQFNHKPFQKKDGSRATLFQEEKPFLMPLPLHPYELSTWKIAMVAPNYHISLDKMNYSVPFEYIKKKVDVRLTKNTVEVFFDGNRICSHRRLYGRANQYSTNEEHMPPNHQKYVQWNGDRFIKWAAKIGSSTKTVVAAILNGYKVEQQGYKACMGILKLADKYTPERLENACKKALTFTPRPSCKNIQVILSTGQDKTGKSQQAEALSSDAYSFTRGADYYGGED</sequence>
<gene>
    <name evidence="3" type="primary">istA</name>
    <name evidence="3" type="ORF">JKK62_09000</name>
</gene>
<protein>
    <submittedName>
        <fullName evidence="3">IS21 family transposase</fullName>
    </submittedName>
</protein>
<dbReference type="GO" id="GO:0003676">
    <property type="term" value="F:nucleic acid binding"/>
    <property type="evidence" value="ECO:0007669"/>
    <property type="project" value="InterPro"/>
</dbReference>
<accession>A0A934WRV4</accession>